<dbReference type="PANTHER" id="PTHR43289:SF6">
    <property type="entry name" value="SERINE_THREONINE-PROTEIN KINASE NEKL-3"/>
    <property type="match status" value="1"/>
</dbReference>
<keyword evidence="10" id="KW-0723">Serine/threonine-protein kinase</keyword>
<name>A0ABV2SD27_9GAMM</name>
<keyword evidence="8" id="KW-0812">Transmembrane</keyword>
<reference evidence="10 11" key="1">
    <citation type="submission" date="2024-06" db="EMBL/GenBank/DDBJ databases">
        <title>Genomic Encyclopedia of Type Strains, Phase V (KMG-V): Genome sequencing to study the core and pangenomes of soil and plant-associated prokaryotes.</title>
        <authorList>
            <person name="Whitman W."/>
        </authorList>
    </citation>
    <scope>NUCLEOTIDE SEQUENCE [LARGE SCALE GENOMIC DNA]</scope>
    <source>
        <strain evidence="10 11">NE40</strain>
    </source>
</reference>
<keyword evidence="11" id="KW-1185">Reference proteome</keyword>
<evidence type="ECO:0000256" key="5">
    <source>
        <dbReference type="PROSITE-ProRule" id="PRU10141"/>
    </source>
</evidence>
<dbReference type="GO" id="GO:0004674">
    <property type="term" value="F:protein serine/threonine kinase activity"/>
    <property type="evidence" value="ECO:0007669"/>
    <property type="project" value="UniProtKB-KW"/>
</dbReference>
<keyword evidence="1" id="KW-0808">Transferase</keyword>
<dbReference type="RefSeq" id="WP_354011645.1">
    <property type="nucleotide sequence ID" value="NZ_JBEWTA010000003.1"/>
</dbReference>
<dbReference type="Gene3D" id="3.30.200.20">
    <property type="entry name" value="Phosphorylase Kinase, domain 1"/>
    <property type="match status" value="1"/>
</dbReference>
<dbReference type="InterPro" id="IPR011009">
    <property type="entry name" value="Kinase-like_dom_sf"/>
</dbReference>
<organism evidence="10 11">
    <name type="scientific">Endozoicomonas lisbonensis</name>
    <dbReference type="NCBI Taxonomy" id="3120522"/>
    <lineage>
        <taxon>Bacteria</taxon>
        <taxon>Pseudomonadati</taxon>
        <taxon>Pseudomonadota</taxon>
        <taxon>Gammaproteobacteria</taxon>
        <taxon>Oceanospirillales</taxon>
        <taxon>Endozoicomonadaceae</taxon>
        <taxon>Endozoicomonas</taxon>
    </lineage>
</organism>
<feature type="transmembrane region" description="Helical" evidence="8">
    <location>
        <begin position="326"/>
        <end position="347"/>
    </location>
</feature>
<dbReference type="PROSITE" id="PS00108">
    <property type="entry name" value="PROTEIN_KINASE_ST"/>
    <property type="match status" value="1"/>
</dbReference>
<dbReference type="InterPro" id="IPR016187">
    <property type="entry name" value="CTDL_fold"/>
</dbReference>
<keyword evidence="6" id="KW-0175">Coiled coil</keyword>
<dbReference type="Gene3D" id="1.10.510.10">
    <property type="entry name" value="Transferase(Phosphotransferase) domain 1"/>
    <property type="match status" value="1"/>
</dbReference>
<evidence type="ECO:0000259" key="9">
    <source>
        <dbReference type="PROSITE" id="PS50011"/>
    </source>
</evidence>
<accession>A0ABV2SD27</accession>
<dbReference type="Pfam" id="PF00069">
    <property type="entry name" value="Pkinase"/>
    <property type="match status" value="1"/>
</dbReference>
<dbReference type="SUPFAM" id="SSF56112">
    <property type="entry name" value="Protein kinase-like (PK-like)"/>
    <property type="match status" value="1"/>
</dbReference>
<dbReference type="Proteomes" id="UP001549366">
    <property type="component" value="Unassembled WGS sequence"/>
</dbReference>
<evidence type="ECO:0000256" key="6">
    <source>
        <dbReference type="SAM" id="Coils"/>
    </source>
</evidence>
<dbReference type="PANTHER" id="PTHR43289">
    <property type="entry name" value="MITOGEN-ACTIVATED PROTEIN KINASE KINASE KINASE 20-RELATED"/>
    <property type="match status" value="1"/>
</dbReference>
<evidence type="ECO:0000313" key="11">
    <source>
        <dbReference type="Proteomes" id="UP001549366"/>
    </source>
</evidence>
<dbReference type="CDD" id="cd14014">
    <property type="entry name" value="STKc_PknB_like"/>
    <property type="match status" value="1"/>
</dbReference>
<dbReference type="PROSITE" id="PS00107">
    <property type="entry name" value="PROTEIN_KINASE_ATP"/>
    <property type="match status" value="1"/>
</dbReference>
<evidence type="ECO:0000256" key="3">
    <source>
        <dbReference type="ARBA" id="ARBA00022777"/>
    </source>
</evidence>
<dbReference type="InterPro" id="IPR008271">
    <property type="entry name" value="Ser/Thr_kinase_AS"/>
</dbReference>
<dbReference type="PROSITE" id="PS50011">
    <property type="entry name" value="PROTEIN_KINASE_DOM"/>
    <property type="match status" value="1"/>
</dbReference>
<proteinExistence type="predicted"/>
<protein>
    <submittedName>
        <fullName evidence="10">Serine/threonine protein kinase</fullName>
    </submittedName>
</protein>
<evidence type="ECO:0000313" key="10">
    <source>
        <dbReference type="EMBL" id="MET4754843.1"/>
    </source>
</evidence>
<keyword evidence="8" id="KW-0472">Membrane</keyword>
<evidence type="ECO:0000256" key="1">
    <source>
        <dbReference type="ARBA" id="ARBA00022679"/>
    </source>
</evidence>
<dbReference type="InterPro" id="IPR017441">
    <property type="entry name" value="Protein_kinase_ATP_BS"/>
</dbReference>
<feature type="binding site" evidence="5">
    <location>
        <position position="86"/>
    </location>
    <ligand>
        <name>ATP</name>
        <dbReference type="ChEBI" id="CHEBI:30616"/>
    </ligand>
</feature>
<feature type="compositionally biased region" description="Basic and acidic residues" evidence="7">
    <location>
        <begin position="1"/>
        <end position="11"/>
    </location>
</feature>
<comment type="caution">
    <text evidence="10">The sequence shown here is derived from an EMBL/GenBank/DDBJ whole genome shotgun (WGS) entry which is preliminary data.</text>
</comment>
<feature type="coiled-coil region" evidence="6">
    <location>
        <begin position="465"/>
        <end position="544"/>
    </location>
</feature>
<dbReference type="InterPro" id="IPR005532">
    <property type="entry name" value="SUMF_dom"/>
</dbReference>
<evidence type="ECO:0000256" key="7">
    <source>
        <dbReference type="SAM" id="MobiDB-lite"/>
    </source>
</evidence>
<sequence length="834" mass="92620">MSTRKDDDKTRLVGKGISPQDEATIIAGAAGNPPSGQSTPTNTRKLINNRFQLETLLGSGGMGSVYKAIDQRKVEARDRDPYVALKLLNEDFKQHPDAFISLQRESRKSQNLAHPNIVTVYDFDRDGDMVFMTMEYMEGHPLDELIKRQAGIGFEDDQAVNILRDISRAMGHAHSKNIIHSDFKPGNIFVTHKGTAKVFDFGIARAVSASGVEGTPEGDKTVFDAGSLSALTPAYASYEMLKGEEPSTSDDVYALACVAYELFAGKHPFNKTPADKAFEQQLKPEKIKRLSQRQWKALEQALAFKRDQRTQTVPDFEKAFFCQSKLPVYGAVASLILATVAAFIYQYTTQEAEQEVLRETLTEELQVDLRANIELEMQQKSALEALNKALEQPPGDALNGAFDSTLNQLIGRYQALVPEDNDSIVHARQRAMGIYLQAAAEATQTGRLDDAEAFLKKAADWRTDASEYSRESSLLANAREEVERERQRQRLAAEEEARQQAEALRLQQEKLAQEKRERDARLARDEALRQKALAEEKRQQQIKAAIASVNNNLTCNSKLDINGKLAASLNHLETLSPSDHNTLTRTTIDSLTSCIRRAGVKNPKTAARFQSDALTLFPDATSIQSIKIDFCAHLAPGSGKKGQRYYCQDKLASGGNSPTLVVGRSEQEKLAVTRYEITVGDFNQYCRQTGQCTTLKAEADLPAHNITIDQANGYARWLSQETGYHYRLPSHKEWLSLTSPQSNGSDPDRNCYLKFGNLHKGLSLVKAATGKQNDNGLINHVGNVQEWVFDSNGELVAAGGSRKDPLKRCLVTTRSKHSGQPDEYTGFRLIRTVL</sequence>
<dbReference type="SUPFAM" id="SSF56436">
    <property type="entry name" value="C-type lectin-like"/>
    <property type="match status" value="1"/>
</dbReference>
<keyword evidence="4 5" id="KW-0067">ATP-binding</keyword>
<evidence type="ECO:0000256" key="8">
    <source>
        <dbReference type="SAM" id="Phobius"/>
    </source>
</evidence>
<dbReference type="Pfam" id="PF03781">
    <property type="entry name" value="FGE-sulfatase"/>
    <property type="match status" value="1"/>
</dbReference>
<evidence type="ECO:0000256" key="2">
    <source>
        <dbReference type="ARBA" id="ARBA00022741"/>
    </source>
</evidence>
<dbReference type="Gene3D" id="3.90.1580.10">
    <property type="entry name" value="paralog of FGE (formylglycine-generating enzyme)"/>
    <property type="match status" value="1"/>
</dbReference>
<dbReference type="EMBL" id="JBEWTB010000001">
    <property type="protein sequence ID" value="MET4754843.1"/>
    <property type="molecule type" value="Genomic_DNA"/>
</dbReference>
<keyword evidence="3 10" id="KW-0418">Kinase</keyword>
<evidence type="ECO:0000256" key="4">
    <source>
        <dbReference type="ARBA" id="ARBA00022840"/>
    </source>
</evidence>
<dbReference type="InterPro" id="IPR042095">
    <property type="entry name" value="SUMF_sf"/>
</dbReference>
<feature type="domain" description="Protein kinase" evidence="9">
    <location>
        <begin position="51"/>
        <end position="321"/>
    </location>
</feature>
<keyword evidence="8" id="KW-1133">Transmembrane helix</keyword>
<feature type="region of interest" description="Disordered" evidence="7">
    <location>
        <begin position="1"/>
        <end position="42"/>
    </location>
</feature>
<gene>
    <name evidence="10" type="ORF">V5J35_000035</name>
</gene>
<dbReference type="InterPro" id="IPR000719">
    <property type="entry name" value="Prot_kinase_dom"/>
</dbReference>
<keyword evidence="2 5" id="KW-0547">Nucleotide-binding</keyword>